<feature type="domain" description="HTH luxR-type" evidence="6">
    <location>
        <begin position="141"/>
        <end position="212"/>
    </location>
</feature>
<dbReference type="Gene3D" id="3.40.50.2300">
    <property type="match status" value="1"/>
</dbReference>
<dbReference type="GO" id="GO:0006355">
    <property type="term" value="P:regulation of DNA-templated transcription"/>
    <property type="evidence" value="ECO:0007669"/>
    <property type="project" value="InterPro"/>
</dbReference>
<proteinExistence type="predicted"/>
<dbReference type="CDD" id="cd17535">
    <property type="entry name" value="REC_NarL-like"/>
    <property type="match status" value="1"/>
</dbReference>
<evidence type="ECO:0000256" key="1">
    <source>
        <dbReference type="ARBA" id="ARBA00022553"/>
    </source>
</evidence>
<dbReference type="PROSITE" id="PS50110">
    <property type="entry name" value="RESPONSE_REGULATORY"/>
    <property type="match status" value="1"/>
</dbReference>
<feature type="domain" description="Response regulatory" evidence="7">
    <location>
        <begin position="2"/>
        <end position="120"/>
    </location>
</feature>
<dbReference type="SUPFAM" id="SSF52172">
    <property type="entry name" value="CheY-like"/>
    <property type="match status" value="1"/>
</dbReference>
<dbReference type="InterPro" id="IPR039420">
    <property type="entry name" value="WalR-like"/>
</dbReference>
<name>A0AAU7JVZ7_9MICO</name>
<dbReference type="InterPro" id="IPR058245">
    <property type="entry name" value="NreC/VraR/RcsB-like_REC"/>
</dbReference>
<reference evidence="8" key="1">
    <citation type="submission" date="2024-05" db="EMBL/GenBank/DDBJ databases">
        <authorList>
            <person name="Kim S."/>
            <person name="Heo J."/>
            <person name="Choi H."/>
            <person name="Choi Y."/>
            <person name="Kwon S.-W."/>
            <person name="Kim Y."/>
        </authorList>
    </citation>
    <scope>NUCLEOTIDE SEQUENCE</scope>
    <source>
        <strain evidence="8">KACC 23699</strain>
    </source>
</reference>
<dbReference type="SUPFAM" id="SSF46894">
    <property type="entry name" value="C-terminal effector domain of the bipartite response regulators"/>
    <property type="match status" value="1"/>
</dbReference>
<dbReference type="InterPro" id="IPR000792">
    <property type="entry name" value="Tscrpt_reg_LuxR_C"/>
</dbReference>
<dbReference type="CDD" id="cd06170">
    <property type="entry name" value="LuxR_C_like"/>
    <property type="match status" value="1"/>
</dbReference>
<organism evidence="8">
    <name type="scientific">Pedococcus sp. KACC 23699</name>
    <dbReference type="NCBI Taxonomy" id="3149228"/>
    <lineage>
        <taxon>Bacteria</taxon>
        <taxon>Bacillati</taxon>
        <taxon>Actinomycetota</taxon>
        <taxon>Actinomycetes</taxon>
        <taxon>Micrococcales</taxon>
        <taxon>Intrasporangiaceae</taxon>
        <taxon>Pedococcus</taxon>
    </lineage>
</organism>
<dbReference type="PROSITE" id="PS00622">
    <property type="entry name" value="HTH_LUXR_1"/>
    <property type="match status" value="1"/>
</dbReference>
<dbReference type="PRINTS" id="PR00038">
    <property type="entry name" value="HTHLUXR"/>
</dbReference>
<gene>
    <name evidence="8" type="ORF">ABEG17_02595</name>
</gene>
<evidence type="ECO:0000259" key="6">
    <source>
        <dbReference type="PROSITE" id="PS50043"/>
    </source>
</evidence>
<dbReference type="SMART" id="SM00421">
    <property type="entry name" value="HTH_LUXR"/>
    <property type="match status" value="1"/>
</dbReference>
<dbReference type="PANTHER" id="PTHR43214:SF24">
    <property type="entry name" value="TRANSCRIPTIONAL REGULATORY PROTEIN NARL-RELATED"/>
    <property type="match status" value="1"/>
</dbReference>
<evidence type="ECO:0000313" key="8">
    <source>
        <dbReference type="EMBL" id="XBO44234.1"/>
    </source>
</evidence>
<dbReference type="InterPro" id="IPR001789">
    <property type="entry name" value="Sig_transdc_resp-reg_receiver"/>
</dbReference>
<dbReference type="InterPro" id="IPR011006">
    <property type="entry name" value="CheY-like_superfamily"/>
</dbReference>
<dbReference type="InterPro" id="IPR016032">
    <property type="entry name" value="Sig_transdc_resp-reg_C-effctor"/>
</dbReference>
<evidence type="ECO:0000259" key="7">
    <source>
        <dbReference type="PROSITE" id="PS50110"/>
    </source>
</evidence>
<evidence type="ECO:0000256" key="5">
    <source>
        <dbReference type="PROSITE-ProRule" id="PRU00169"/>
    </source>
</evidence>
<protein>
    <submittedName>
        <fullName evidence="8">Response regulator transcription factor</fullName>
    </submittedName>
</protein>
<keyword evidence="2" id="KW-0805">Transcription regulation</keyword>
<accession>A0AAU7JVZ7</accession>
<keyword evidence="3" id="KW-0238">DNA-binding</keyword>
<evidence type="ECO:0000256" key="2">
    <source>
        <dbReference type="ARBA" id="ARBA00023015"/>
    </source>
</evidence>
<keyword evidence="4" id="KW-0804">Transcription</keyword>
<dbReference type="RefSeq" id="WP_406831724.1">
    <property type="nucleotide sequence ID" value="NZ_CP157483.1"/>
</dbReference>
<dbReference type="SMART" id="SM00448">
    <property type="entry name" value="REC"/>
    <property type="match status" value="1"/>
</dbReference>
<dbReference type="PANTHER" id="PTHR43214">
    <property type="entry name" value="TWO-COMPONENT RESPONSE REGULATOR"/>
    <property type="match status" value="1"/>
</dbReference>
<dbReference type="AlphaFoldDB" id="A0AAU7JVZ7"/>
<dbReference type="PROSITE" id="PS50043">
    <property type="entry name" value="HTH_LUXR_2"/>
    <property type="match status" value="1"/>
</dbReference>
<feature type="modified residue" description="4-aspartylphosphate" evidence="5">
    <location>
        <position position="52"/>
    </location>
</feature>
<dbReference type="EMBL" id="CP157483">
    <property type="protein sequence ID" value="XBO44234.1"/>
    <property type="molecule type" value="Genomic_DNA"/>
</dbReference>
<evidence type="ECO:0000256" key="4">
    <source>
        <dbReference type="ARBA" id="ARBA00023163"/>
    </source>
</evidence>
<dbReference type="Pfam" id="PF00196">
    <property type="entry name" value="GerE"/>
    <property type="match status" value="1"/>
</dbReference>
<dbReference type="Pfam" id="PF00072">
    <property type="entry name" value="Response_reg"/>
    <property type="match status" value="1"/>
</dbReference>
<keyword evidence="1 5" id="KW-0597">Phosphoprotein</keyword>
<sequence length="213" mass="23107">MRIVIAEDSTLFREGLASLLLDAGHDIVAKTADAPTLLKAVHQHRPDLAIIDVRMPPDGTDDGARAAATLRIDQPHLGILMLSQHIETNHSVHLVARGGFGYLLKDRVLDVDDFLSALERVAKGGSALDPEVVARLIGAGTHTALDTLTSRERDVLALMAQGLANAGIAKRLWLSSRTVETHVANIMIKLGLDDRTDDNRRVLAVLRFLRLNG</sequence>
<evidence type="ECO:0000256" key="3">
    <source>
        <dbReference type="ARBA" id="ARBA00023125"/>
    </source>
</evidence>
<dbReference type="GO" id="GO:0000160">
    <property type="term" value="P:phosphorelay signal transduction system"/>
    <property type="evidence" value="ECO:0007669"/>
    <property type="project" value="InterPro"/>
</dbReference>
<dbReference type="GO" id="GO:0003677">
    <property type="term" value="F:DNA binding"/>
    <property type="evidence" value="ECO:0007669"/>
    <property type="project" value="UniProtKB-KW"/>
</dbReference>